<proteinExistence type="predicted"/>
<evidence type="ECO:0000313" key="2">
    <source>
        <dbReference type="Proteomes" id="UP000823896"/>
    </source>
</evidence>
<accession>A0A9D2NQC6</accession>
<dbReference type="AlphaFoldDB" id="A0A9D2NQC6"/>
<protein>
    <submittedName>
        <fullName evidence="1">Uncharacterized protein</fullName>
    </submittedName>
</protein>
<name>A0A9D2NQC6_9FIRM</name>
<comment type="caution">
    <text evidence="1">The sequence shown here is derived from an EMBL/GenBank/DDBJ whole genome shotgun (WGS) entry which is preliminary data.</text>
</comment>
<evidence type="ECO:0000313" key="1">
    <source>
        <dbReference type="EMBL" id="HJC36666.1"/>
    </source>
</evidence>
<dbReference type="Proteomes" id="UP000823896">
    <property type="component" value="Unassembled WGS sequence"/>
</dbReference>
<dbReference type="EMBL" id="DWWM01000040">
    <property type="protein sequence ID" value="HJC36666.1"/>
    <property type="molecule type" value="Genomic_DNA"/>
</dbReference>
<reference evidence="1" key="1">
    <citation type="journal article" date="2021" name="PeerJ">
        <title>Extensive microbial diversity within the chicken gut microbiome revealed by metagenomics and culture.</title>
        <authorList>
            <person name="Gilroy R."/>
            <person name="Ravi A."/>
            <person name="Getino M."/>
            <person name="Pursley I."/>
            <person name="Horton D.L."/>
            <person name="Alikhan N.F."/>
            <person name="Baker D."/>
            <person name="Gharbi K."/>
            <person name="Hall N."/>
            <person name="Watson M."/>
            <person name="Adriaenssens E.M."/>
            <person name="Foster-Nyarko E."/>
            <person name="Jarju S."/>
            <person name="Secka A."/>
            <person name="Antonio M."/>
            <person name="Oren A."/>
            <person name="Chaudhuri R.R."/>
            <person name="La Ragione R."/>
            <person name="Hildebrand F."/>
            <person name="Pallen M.J."/>
        </authorList>
    </citation>
    <scope>NUCLEOTIDE SEQUENCE</scope>
    <source>
        <strain evidence="1">CHK187-11901</strain>
    </source>
</reference>
<reference evidence="1" key="2">
    <citation type="submission" date="2021-04" db="EMBL/GenBank/DDBJ databases">
        <authorList>
            <person name="Gilroy R."/>
        </authorList>
    </citation>
    <scope>NUCLEOTIDE SEQUENCE</scope>
    <source>
        <strain evidence="1">CHK187-11901</strain>
    </source>
</reference>
<gene>
    <name evidence="1" type="ORF">H9702_06000</name>
</gene>
<sequence>MGRYTEYLEGKADTIRVEDEDYAEELLSIAQTFRSLDEALDGFIREQGYAGEDDAAAKSAFVRARFEQAGIPVPRGIKKWFEHGHHTLSRQSAVQCCFAFHLTLTESEDFFRRACLQRPLDCHDMEETVFYFALRQGMNYAQAMQLIQALPDVRRSGVDLKGDVLYTKTIVSALERITGSGQLLEFLRANAAQFAYHNATAYRYIQDLWDLISGDEGLARREARYLYGWKGERDAKGRSLLEIMENRKRTVWDIYLQILGLLEYDYDQVKERYEPLFAFEADRSIQEVLKDNRMLHPLAVDKFPDRQGLEAILQGKRKHDEVVRKTLILLIFYQFWVSDALNEGYAGYHADDQAKARFHCVADRFLSDAGYPALYAGNPFDWIFMYSAHDDCPLEALRFFMRELYLVKKDELQPKA</sequence>
<organism evidence="1 2">
    <name type="scientific">Candidatus Merdibacter merdavium</name>
    <dbReference type="NCBI Taxonomy" id="2838692"/>
    <lineage>
        <taxon>Bacteria</taxon>
        <taxon>Bacillati</taxon>
        <taxon>Bacillota</taxon>
        <taxon>Erysipelotrichia</taxon>
        <taxon>Erysipelotrichales</taxon>
        <taxon>Erysipelotrichaceae</taxon>
        <taxon>Merdibacter</taxon>
    </lineage>
</organism>